<proteinExistence type="predicted"/>
<reference evidence="1" key="1">
    <citation type="journal article" date="2020" name="Stud. Mycol.">
        <title>101 Dothideomycetes genomes: a test case for predicting lifestyles and emergence of pathogens.</title>
        <authorList>
            <person name="Haridas S."/>
            <person name="Albert R."/>
            <person name="Binder M."/>
            <person name="Bloem J."/>
            <person name="Labutti K."/>
            <person name="Salamov A."/>
            <person name="Andreopoulos B."/>
            <person name="Baker S."/>
            <person name="Barry K."/>
            <person name="Bills G."/>
            <person name="Bluhm B."/>
            <person name="Cannon C."/>
            <person name="Castanera R."/>
            <person name="Culley D."/>
            <person name="Daum C."/>
            <person name="Ezra D."/>
            <person name="Gonzalez J."/>
            <person name="Henrissat B."/>
            <person name="Kuo A."/>
            <person name="Liang C."/>
            <person name="Lipzen A."/>
            <person name="Lutzoni F."/>
            <person name="Magnuson J."/>
            <person name="Mondo S."/>
            <person name="Nolan M."/>
            <person name="Ohm R."/>
            <person name="Pangilinan J."/>
            <person name="Park H.-J."/>
            <person name="Ramirez L."/>
            <person name="Alfaro M."/>
            <person name="Sun H."/>
            <person name="Tritt A."/>
            <person name="Yoshinaga Y."/>
            <person name="Zwiers L.-H."/>
            <person name="Turgeon B."/>
            <person name="Goodwin S."/>
            <person name="Spatafora J."/>
            <person name="Crous P."/>
            <person name="Grigoriev I."/>
        </authorList>
    </citation>
    <scope>NUCLEOTIDE SEQUENCE</scope>
    <source>
        <strain evidence="1">CBS 110217</strain>
    </source>
</reference>
<name>A0A9P4H4E8_9PLEO</name>
<evidence type="ECO:0000313" key="2">
    <source>
        <dbReference type="Proteomes" id="UP000799777"/>
    </source>
</evidence>
<gene>
    <name evidence="1" type="ORF">EK21DRAFT_70905</name>
</gene>
<dbReference type="Proteomes" id="UP000799777">
    <property type="component" value="Unassembled WGS sequence"/>
</dbReference>
<organism evidence="1 2">
    <name type="scientific">Setomelanomma holmii</name>
    <dbReference type="NCBI Taxonomy" id="210430"/>
    <lineage>
        <taxon>Eukaryota</taxon>
        <taxon>Fungi</taxon>
        <taxon>Dikarya</taxon>
        <taxon>Ascomycota</taxon>
        <taxon>Pezizomycotina</taxon>
        <taxon>Dothideomycetes</taxon>
        <taxon>Pleosporomycetidae</taxon>
        <taxon>Pleosporales</taxon>
        <taxon>Pleosporineae</taxon>
        <taxon>Phaeosphaeriaceae</taxon>
        <taxon>Setomelanomma</taxon>
    </lineage>
</organism>
<evidence type="ECO:0000313" key="1">
    <source>
        <dbReference type="EMBL" id="KAF2027866.1"/>
    </source>
</evidence>
<sequence length="1649" mass="186965">MASPLNTHLMRGSTAGDLSEYYKTLAHRNDVEQTTQQILQAIQRGSVPPTVFAPWLGIARSPSAIATALRQRFSVIVRKDAIKCLGKSLRSSRWEKTWEGLGGTAGLLEIFSDLSVHEVRQACKEIGRCGKGRDVQAKRKCITELLMGLQPQFFPDATFKTSDRRPLAKYYRHLLPSCEEWLVDRALFGDLRGTWQTIRDEYWMRYHPELMRKEQLRALQEGSPSAINEQRLEKLTNQYPKGVSTIPGFSASMDFSLSYLQDLVEAGSPRLDDYFVINNIARPLLHRAVKKENVWRNIEEIVDTIMRFLQKRPSAYKGFELLPGDIIHLVASCWASKQDLFEETLKILCSHPIYGISKYNSLTDWDDFLIGIPKPRRYALLRLCFKESTGLNIDDDNHLRKVKGGLSDDLLSKLNAKHALDLLVRMRNAKGDDDLVRMYRSNTILNVAPSFEGSGADPDMYQALLQNQAGRLDEARKLALQRVGSRERQAASASKPEQRAYFAQSAMYFAVASGSLSLYQETLKWTERFIRDPLVIRELYPRYYPHEVIKLLSGIPEQFDGSRVTSRIRERVRLCNTVLADMFDTACVALREPSFSINDWKGTFDIFQSVVKERIKQSKKLREALDLTDEETYSILWEHTTETLVALEEKANQSAFERLQMDAVRGPLDCFENSHLKLDTRERSTYRFFDNLAKARDALWQRLRPTVFPTVLTLPKALPRGLPLQHLTAPWVIDVQDLEGLAPYIASRVDHVVFQSPAETLQSVLKDDESASAIGIFVDSYTYALQLYIPESCGKYERVQRIQKAWGYAVGSLSLGRMSKEEAVMFWSGVASKKIPGWPPVPISSAKDRIWPLTPEVDDPSEPHAWNPFRSGRPDKESRSLGSLTYLDLALAVEAKTPNQAKLRSRMAEWGEPQVPADSVDTNTIWDSNRKLGEGGVLSALLYLEMKFGAPDGRLLKTPFPSKDDARYPSLYLDSEFEGELNHFTAVRSIKGHLDLMPPTLLQLFTRNMMAALAASEKDEIVMDSMLQELALTSIVRLAESDRPALAFKMALNTVLDRQGASSWHRQLLKPSWFRRLPAKDAQMCFEAFAEAVFERTETKSASLEQSDGSDEPDSLSASFVKVTTIKMLAQLLQGTEFVGDDTSFSVVSRLLERASHVDVRRHAVKGLLDMLEANSEAVVEQLLITLEALAPEAGKLRRHFPYENDNGQSIQAGLAPQEPIMGDDSSPVIGELIKYYQHGSIKAERFQAYVKRILLLALEHRIAQTAEWAKLFLKKHGKEDLDFDPPLEPEDAGNINEMLRTESDKSCYLPSILLDRSVSYTLFRLAPPTAIVKLNEKLRSDPALRSQRDVQTWLLLYGGAVNFSTQTSTFDILTLLDKPTRLPEATGITPNKIETHFLKLFTTVLVADAPTYTNLNRFLANIVKGTHLAKPWWSTHGEAIITAMIAYVDSLRTLEWECDPTRKPAVLPDTFPWRCLLLDYPWPDRNNHNQDTERKCKLFAEQLATLIDGMTGGIYHLELAQLKTYLALDPVSSTADRSVEKKIGHWTIFTQRRDALHDMLVANRIITACYLGDLTNTRLSWITKSDFVRIEVASYLLGLVGEEDWEKGVEKDFKDRVDGLVGQWKACQSEDVRRVGIEAERRLRFEIE</sequence>
<dbReference type="OrthoDB" id="2549237at2759"/>
<dbReference type="EMBL" id="ML978220">
    <property type="protein sequence ID" value="KAF2027866.1"/>
    <property type="molecule type" value="Genomic_DNA"/>
</dbReference>
<comment type="caution">
    <text evidence="1">The sequence shown here is derived from an EMBL/GenBank/DDBJ whole genome shotgun (WGS) entry which is preliminary data.</text>
</comment>
<accession>A0A9P4H4E8</accession>
<protein>
    <submittedName>
        <fullName evidence="1">Uncharacterized protein</fullName>
    </submittedName>
</protein>
<keyword evidence="2" id="KW-1185">Reference proteome</keyword>